<dbReference type="Gene3D" id="2.160.20.80">
    <property type="entry name" value="E3 ubiquitin-protein ligase SopA"/>
    <property type="match status" value="1"/>
</dbReference>
<dbReference type="PANTHER" id="PTHR47485">
    <property type="entry name" value="THYLAKOID LUMENAL 17.4 KDA PROTEIN, CHLOROPLASTIC"/>
    <property type="match status" value="1"/>
</dbReference>
<accession>A0ABT7JXF1</accession>
<name>A0ABT7JXF1_9HYPH</name>
<dbReference type="InterPro" id="IPR001646">
    <property type="entry name" value="5peptide_repeat"/>
</dbReference>
<keyword evidence="3" id="KW-1185">Reference proteome</keyword>
<dbReference type="RefSeq" id="WP_285870196.1">
    <property type="nucleotide sequence ID" value="NZ_JARFYM010000016.1"/>
</dbReference>
<reference evidence="2" key="1">
    <citation type="submission" date="2023-06" db="EMBL/GenBank/DDBJ databases">
        <title>Phylogenetic Diversity of Rhizobium strains.</title>
        <authorList>
            <person name="Moura F.T."/>
            <person name="Helene L.C.F."/>
            <person name="Hungria M."/>
        </authorList>
    </citation>
    <scope>NUCLEOTIDE SEQUENCE</scope>
    <source>
        <strain evidence="2">CCGE526</strain>
    </source>
</reference>
<dbReference type="SUPFAM" id="SSF141571">
    <property type="entry name" value="Pentapeptide repeat-like"/>
    <property type="match status" value="1"/>
</dbReference>
<dbReference type="PANTHER" id="PTHR47485:SF1">
    <property type="entry name" value="THYLAKOID LUMENAL 17.4 KDA PROTEIN, CHLOROPLASTIC"/>
    <property type="match status" value="1"/>
</dbReference>
<dbReference type="Proteomes" id="UP001172645">
    <property type="component" value="Unassembled WGS sequence"/>
</dbReference>
<dbReference type="EMBL" id="JARFYM010000016">
    <property type="protein sequence ID" value="MDL2401023.1"/>
    <property type="molecule type" value="Genomic_DNA"/>
</dbReference>
<sequence length="258" mass="26991">MRSWRGQNAGSSARSCFAAIGEAAAAGLSGLALVVAILLASGAHDRVQAADCGDVARPGLNWSECSKTNIMLQGSDLHGANLAGVHFDSTDLSNANLTLANLEKATLVRTWLKNARAEAANFSRIEAYRSDFTNILATGARFVSAELQRAEFGGAQLANADFQKAELGRADFEKAVLTGVNFSLANLSRATLSGATIKGPVAFDGAFMFLTRIEGLDLSAATGLTQQQISLACGDKSTVLPAGLKMPEGWPCPPDDKD</sequence>
<evidence type="ECO:0000256" key="1">
    <source>
        <dbReference type="ARBA" id="ARBA00022737"/>
    </source>
</evidence>
<evidence type="ECO:0000313" key="3">
    <source>
        <dbReference type="Proteomes" id="UP001172645"/>
    </source>
</evidence>
<gene>
    <name evidence="2" type="ORF">PY649_19125</name>
</gene>
<comment type="caution">
    <text evidence="2">The sequence shown here is derived from an EMBL/GenBank/DDBJ whole genome shotgun (WGS) entry which is preliminary data.</text>
</comment>
<keyword evidence="1" id="KW-0677">Repeat</keyword>
<protein>
    <submittedName>
        <fullName evidence="2">Pentapeptide repeat-containing protein</fullName>
    </submittedName>
</protein>
<proteinExistence type="predicted"/>
<evidence type="ECO:0000313" key="2">
    <source>
        <dbReference type="EMBL" id="MDL2401023.1"/>
    </source>
</evidence>
<dbReference type="Pfam" id="PF00805">
    <property type="entry name" value="Pentapeptide"/>
    <property type="match status" value="2"/>
</dbReference>
<organism evidence="2 3">
    <name type="scientific">Rhizobium mayense</name>
    <dbReference type="NCBI Taxonomy" id="1312184"/>
    <lineage>
        <taxon>Bacteria</taxon>
        <taxon>Pseudomonadati</taxon>
        <taxon>Pseudomonadota</taxon>
        <taxon>Alphaproteobacteria</taxon>
        <taxon>Hyphomicrobiales</taxon>
        <taxon>Rhizobiaceae</taxon>
        <taxon>Rhizobium/Agrobacterium group</taxon>
        <taxon>Rhizobium</taxon>
    </lineage>
</organism>